<evidence type="ECO:0000313" key="5">
    <source>
        <dbReference type="Proteomes" id="UP001262410"/>
    </source>
</evidence>
<feature type="region of interest" description="Disordered" evidence="1">
    <location>
        <begin position="318"/>
        <end position="423"/>
    </location>
</feature>
<name>A0ABU1JI07_9PROT</name>
<evidence type="ECO:0000313" key="4">
    <source>
        <dbReference type="EMBL" id="MDR6287967.1"/>
    </source>
</evidence>
<keyword evidence="5" id="KW-1185">Reference proteome</keyword>
<evidence type="ECO:0000256" key="2">
    <source>
        <dbReference type="SAM" id="SignalP"/>
    </source>
</evidence>
<feature type="compositionally biased region" description="Gly residues" evidence="1">
    <location>
        <begin position="395"/>
        <end position="408"/>
    </location>
</feature>
<dbReference type="PROSITE" id="PS51257">
    <property type="entry name" value="PROKAR_LIPOPROTEIN"/>
    <property type="match status" value="1"/>
</dbReference>
<dbReference type="Proteomes" id="UP001262410">
    <property type="component" value="Unassembled WGS sequence"/>
</dbReference>
<accession>A0ABU1JI07</accession>
<feature type="chain" id="PRO_5046667104" description="DUF5666 domain-containing protein" evidence="2">
    <location>
        <begin position="19"/>
        <end position="423"/>
    </location>
</feature>
<sequence>MRRAHILALVLLASCTSAGPGSRPTGPGAAGGPATNAPGSTQAIAERGVGGTGIAPRDAVADRGMGGTGIVGVVTGFGSIWVNGIEVEFDPNTPVQVDGRPARSHALQVGQVAVITATGSGAHLKASAIAIRHEVAGPVEAVDATGTVLRVSGQRVRLTDAVWGDSTPQPGDWVAVSGFAEPDGGIVATRIDKRDPGRIVVHGSLSGSAAAPHIGTLALRPTTRLSTHLGKDVTVSGRYVDGMLVADDVSQDALATDPAGWFDRSVSRLVIESYADAGRREFGWGQGLDAAAAGILGSLGTQPQRVIIEFQRRPGGGLDAVGLRSTIGRTGTAPEPPRAIGDERQRFQGSTGPDGRQTPPGSRDQSSAAPAGPTAGRPPGGSDLAYRRSDPMFGSGCGGGGMPGGGCAPAGSFGRGRHGGPGG</sequence>
<feature type="region of interest" description="Disordered" evidence="1">
    <location>
        <begin position="18"/>
        <end position="41"/>
    </location>
</feature>
<evidence type="ECO:0000256" key="1">
    <source>
        <dbReference type="SAM" id="MobiDB-lite"/>
    </source>
</evidence>
<proteinExistence type="predicted"/>
<comment type="caution">
    <text evidence="4">The sequence shown here is derived from an EMBL/GenBank/DDBJ whole genome shotgun (WGS) entry which is preliminary data.</text>
</comment>
<organism evidence="4 5">
    <name type="scientific">Inquilinus ginsengisoli</name>
    <dbReference type="NCBI Taxonomy" id="363840"/>
    <lineage>
        <taxon>Bacteria</taxon>
        <taxon>Pseudomonadati</taxon>
        <taxon>Pseudomonadota</taxon>
        <taxon>Alphaproteobacteria</taxon>
        <taxon>Rhodospirillales</taxon>
        <taxon>Rhodospirillaceae</taxon>
        <taxon>Inquilinus</taxon>
    </lineage>
</organism>
<dbReference type="InterPro" id="IPR043724">
    <property type="entry name" value="DUF5666"/>
</dbReference>
<feature type="signal peptide" evidence="2">
    <location>
        <begin position="1"/>
        <end position="18"/>
    </location>
</feature>
<evidence type="ECO:0000259" key="3">
    <source>
        <dbReference type="Pfam" id="PF18914"/>
    </source>
</evidence>
<keyword evidence="2" id="KW-0732">Signal</keyword>
<reference evidence="4 5" key="1">
    <citation type="submission" date="2023-07" db="EMBL/GenBank/DDBJ databases">
        <title>Sorghum-associated microbial communities from plants grown in Nebraska, USA.</title>
        <authorList>
            <person name="Schachtman D."/>
        </authorList>
    </citation>
    <scope>NUCLEOTIDE SEQUENCE [LARGE SCALE GENOMIC DNA]</scope>
    <source>
        <strain evidence="4 5">584</strain>
    </source>
</reference>
<dbReference type="RefSeq" id="WP_309791899.1">
    <property type="nucleotide sequence ID" value="NZ_JAVDPW010000001.1"/>
</dbReference>
<feature type="domain" description="DUF5666" evidence="3">
    <location>
        <begin position="137"/>
        <end position="191"/>
    </location>
</feature>
<protein>
    <recommendedName>
        <fullName evidence="3">DUF5666 domain-containing protein</fullName>
    </recommendedName>
</protein>
<dbReference type="EMBL" id="JAVDPW010000001">
    <property type="protein sequence ID" value="MDR6287967.1"/>
    <property type="molecule type" value="Genomic_DNA"/>
</dbReference>
<dbReference type="Pfam" id="PF18914">
    <property type="entry name" value="DUF5666"/>
    <property type="match status" value="1"/>
</dbReference>
<feature type="compositionally biased region" description="Low complexity" evidence="1">
    <location>
        <begin position="368"/>
        <end position="381"/>
    </location>
</feature>
<gene>
    <name evidence="4" type="ORF">E9232_000466</name>
</gene>